<dbReference type="PROSITE" id="PS00201">
    <property type="entry name" value="FLAVODOXIN"/>
    <property type="match status" value="1"/>
</dbReference>
<reference evidence="2" key="2">
    <citation type="submission" date="2021-09" db="EMBL/GenBank/DDBJ databases">
        <authorList>
            <person name="Gilroy R."/>
        </authorList>
    </citation>
    <scope>NUCLEOTIDE SEQUENCE</scope>
    <source>
        <strain evidence="2">ChiSjej5B23-16112</strain>
    </source>
</reference>
<dbReference type="AlphaFoldDB" id="A0A921HY55"/>
<dbReference type="SUPFAM" id="SSF52218">
    <property type="entry name" value="Flavoproteins"/>
    <property type="match status" value="1"/>
</dbReference>
<dbReference type="InterPro" id="IPR054633">
    <property type="entry name" value="BilS"/>
</dbReference>
<protein>
    <submittedName>
        <fullName evidence="2">Flavodoxin family protein</fullName>
    </submittedName>
</protein>
<dbReference type="InterPro" id="IPR008254">
    <property type="entry name" value="Flavodoxin/NO_synth"/>
</dbReference>
<gene>
    <name evidence="2" type="ORF">K8V82_00350</name>
</gene>
<accession>A0A921HY55</accession>
<dbReference type="GO" id="GO:0010181">
    <property type="term" value="F:FMN binding"/>
    <property type="evidence" value="ECO:0007669"/>
    <property type="project" value="InterPro"/>
</dbReference>
<evidence type="ECO:0000313" key="2">
    <source>
        <dbReference type="EMBL" id="HJF93229.1"/>
    </source>
</evidence>
<feature type="domain" description="Flavodoxin-like" evidence="1">
    <location>
        <begin position="5"/>
        <end position="163"/>
    </location>
</feature>
<proteinExistence type="predicted"/>
<organism evidence="2 3">
    <name type="scientific">Lachnoclostridium phocaeense</name>
    <dbReference type="NCBI Taxonomy" id="1871021"/>
    <lineage>
        <taxon>Bacteria</taxon>
        <taxon>Bacillati</taxon>
        <taxon>Bacillota</taxon>
        <taxon>Clostridia</taxon>
        <taxon>Lachnospirales</taxon>
        <taxon>Lachnospiraceae</taxon>
    </lineage>
</organism>
<dbReference type="Gene3D" id="3.40.50.360">
    <property type="match status" value="1"/>
</dbReference>
<name>A0A921HY55_9FIRM</name>
<dbReference type="InterPro" id="IPR029039">
    <property type="entry name" value="Flavoprotein-like_sf"/>
</dbReference>
<dbReference type="GO" id="GO:0016651">
    <property type="term" value="F:oxidoreductase activity, acting on NAD(P)H"/>
    <property type="evidence" value="ECO:0007669"/>
    <property type="project" value="UniProtKB-ARBA"/>
</dbReference>
<evidence type="ECO:0000313" key="3">
    <source>
        <dbReference type="Proteomes" id="UP000769156"/>
    </source>
</evidence>
<evidence type="ECO:0000259" key="1">
    <source>
        <dbReference type="Pfam" id="PF12641"/>
    </source>
</evidence>
<sequence length="173" mass="19172">MSDYLVLYNSQSGNTKSVAAAIFSALPEGSRDLIDIDSGKPIPEASTYFIGFCVHRGSCCIEVSDLLSSLENKNIALFGTCGMGRSAEYYSLIEKNVSAWINSNCRYLGCYICQGKMPMQVRQKYENMRTSENAPQVDGFIRNFDCAMTHPDREDLKKAQEFALSCISHASCV</sequence>
<dbReference type="EMBL" id="DYVY01000010">
    <property type="protein sequence ID" value="HJF93229.1"/>
    <property type="molecule type" value="Genomic_DNA"/>
</dbReference>
<comment type="caution">
    <text evidence="2">The sequence shown here is derived from an EMBL/GenBank/DDBJ whole genome shotgun (WGS) entry which is preliminary data.</text>
</comment>
<reference evidence="2" key="1">
    <citation type="journal article" date="2021" name="PeerJ">
        <title>Extensive microbial diversity within the chicken gut microbiome revealed by metagenomics and culture.</title>
        <authorList>
            <person name="Gilroy R."/>
            <person name="Ravi A."/>
            <person name="Getino M."/>
            <person name="Pursley I."/>
            <person name="Horton D.L."/>
            <person name="Alikhan N.F."/>
            <person name="Baker D."/>
            <person name="Gharbi K."/>
            <person name="Hall N."/>
            <person name="Watson M."/>
            <person name="Adriaenssens E.M."/>
            <person name="Foster-Nyarko E."/>
            <person name="Jarju S."/>
            <person name="Secka A."/>
            <person name="Antonio M."/>
            <person name="Oren A."/>
            <person name="Chaudhuri R.R."/>
            <person name="La Ragione R."/>
            <person name="Hildebrand F."/>
            <person name="Pallen M.J."/>
        </authorList>
    </citation>
    <scope>NUCLEOTIDE SEQUENCE</scope>
    <source>
        <strain evidence="2">ChiSjej5B23-16112</strain>
    </source>
</reference>
<dbReference type="InterPro" id="IPR001226">
    <property type="entry name" value="Flavodoxin_CS"/>
</dbReference>
<dbReference type="Proteomes" id="UP000769156">
    <property type="component" value="Unassembled WGS sequence"/>
</dbReference>
<dbReference type="GO" id="GO:0009055">
    <property type="term" value="F:electron transfer activity"/>
    <property type="evidence" value="ECO:0007669"/>
    <property type="project" value="InterPro"/>
</dbReference>
<dbReference type="Pfam" id="PF12641">
    <property type="entry name" value="Flavodoxin_3"/>
    <property type="match status" value="1"/>
</dbReference>
<dbReference type="NCBIfam" id="NF045594">
    <property type="entry name" value="flavodox_BilS"/>
    <property type="match status" value="1"/>
</dbReference>